<evidence type="ECO:0000313" key="2">
    <source>
        <dbReference type="EMBL" id="WXB93880.1"/>
    </source>
</evidence>
<dbReference type="Gene3D" id="1.10.30.50">
    <property type="match status" value="1"/>
</dbReference>
<protein>
    <recommendedName>
        <fullName evidence="4">HNH endonuclease</fullName>
    </recommendedName>
</protein>
<evidence type="ECO:0008006" key="4">
    <source>
        <dbReference type="Google" id="ProtNLM"/>
    </source>
</evidence>
<gene>
    <name evidence="2" type="ORF">WDJ61_04410</name>
</gene>
<dbReference type="RefSeq" id="WP_338753415.1">
    <property type="nucleotide sequence ID" value="NZ_CP147404.1"/>
</dbReference>
<dbReference type="EMBL" id="CP147404">
    <property type="protein sequence ID" value="WXB93880.1"/>
    <property type="molecule type" value="Genomic_DNA"/>
</dbReference>
<evidence type="ECO:0000256" key="1">
    <source>
        <dbReference type="SAM" id="Coils"/>
    </source>
</evidence>
<evidence type="ECO:0000313" key="3">
    <source>
        <dbReference type="Proteomes" id="UP001387364"/>
    </source>
</evidence>
<dbReference type="Proteomes" id="UP001387364">
    <property type="component" value="Chromosome"/>
</dbReference>
<accession>A0ABZ2N8F6</accession>
<sequence>MTNVKTCNRCNRTKLIEEFNKNPKMRDGRLNQCRECVREYRRQNADKLREQSRRYKEANREVILERDRQWRRTIEGRARKAFDKSNWKCRQYGKSTSLTYEDVLTEFKETKTCPYCNTALGMEPGKQKPTLEHIYSLNKDLGGVNNVVNILAVCEACNHKKGDMHVYNYYQSSDKFTDELWERFIDKSVRRLVSGEVTERRVRQFEAGMKIEADKPWHQSVKGNKGSEAS</sequence>
<feature type="coiled-coil region" evidence="1">
    <location>
        <begin position="41"/>
        <end position="68"/>
    </location>
</feature>
<reference evidence="2 3" key="1">
    <citation type="submission" date="2024-02" db="EMBL/GenBank/DDBJ databases">
        <title>Seven novel Bacillus-like species.</title>
        <authorList>
            <person name="Liu G."/>
        </authorList>
    </citation>
    <scope>NUCLEOTIDE SEQUENCE [LARGE SCALE GENOMIC DNA]</scope>
    <source>
        <strain evidence="2 3">FJAT-52991</strain>
    </source>
</reference>
<name>A0ABZ2N8F6_9BACI</name>
<keyword evidence="1" id="KW-0175">Coiled coil</keyword>
<organism evidence="2 3">
    <name type="scientific">Bacillus kandeliae</name>
    <dbReference type="NCBI Taxonomy" id="3129297"/>
    <lineage>
        <taxon>Bacteria</taxon>
        <taxon>Bacillati</taxon>
        <taxon>Bacillota</taxon>
        <taxon>Bacilli</taxon>
        <taxon>Bacillales</taxon>
        <taxon>Bacillaceae</taxon>
        <taxon>Bacillus</taxon>
    </lineage>
</organism>
<proteinExistence type="predicted"/>
<keyword evidence="3" id="KW-1185">Reference proteome</keyword>